<name>A0A6J8A1Q0_MYTCO</name>
<sequence length="201" mass="22860">MKLSSGKIIQTPNVICCIASAVIMRQYNQYCEENDIEKLGHSTMYRINQVCPASVQKSMEGLDYFVLHLCKEEMDQMIKDLSECKQYLKHDFKIHHEEKTEIKDHCMTFSLNDKDLHFKNECCDHQHLKAQDGKGACDRKASHMKAEIKRYVNEGLNVLDANDMKKAIPSISSFGTWIDSLVSITACPYGLMLGATIGADF</sequence>
<dbReference type="AlphaFoldDB" id="A0A6J8A1Q0"/>
<dbReference type="Proteomes" id="UP000507470">
    <property type="component" value="Unassembled WGS sequence"/>
</dbReference>
<protein>
    <submittedName>
        <fullName evidence="1">Uncharacterized protein</fullName>
    </submittedName>
</protein>
<accession>A0A6J8A1Q0</accession>
<gene>
    <name evidence="1" type="ORF">MCOR_2703</name>
</gene>
<reference evidence="1 2" key="1">
    <citation type="submission" date="2020-06" db="EMBL/GenBank/DDBJ databases">
        <authorList>
            <person name="Li R."/>
            <person name="Bekaert M."/>
        </authorList>
    </citation>
    <scope>NUCLEOTIDE SEQUENCE [LARGE SCALE GENOMIC DNA]</scope>
    <source>
        <strain evidence="2">wild</strain>
    </source>
</reference>
<organism evidence="1 2">
    <name type="scientific">Mytilus coruscus</name>
    <name type="common">Sea mussel</name>
    <dbReference type="NCBI Taxonomy" id="42192"/>
    <lineage>
        <taxon>Eukaryota</taxon>
        <taxon>Metazoa</taxon>
        <taxon>Spiralia</taxon>
        <taxon>Lophotrochozoa</taxon>
        <taxon>Mollusca</taxon>
        <taxon>Bivalvia</taxon>
        <taxon>Autobranchia</taxon>
        <taxon>Pteriomorphia</taxon>
        <taxon>Mytilida</taxon>
        <taxon>Mytiloidea</taxon>
        <taxon>Mytilidae</taxon>
        <taxon>Mytilinae</taxon>
        <taxon>Mytilus</taxon>
    </lineage>
</organism>
<proteinExistence type="predicted"/>
<evidence type="ECO:0000313" key="2">
    <source>
        <dbReference type="Proteomes" id="UP000507470"/>
    </source>
</evidence>
<keyword evidence="2" id="KW-1185">Reference proteome</keyword>
<evidence type="ECO:0000313" key="1">
    <source>
        <dbReference type="EMBL" id="CAC5360102.1"/>
    </source>
</evidence>
<dbReference type="EMBL" id="CACVKT020000543">
    <property type="protein sequence ID" value="CAC5360102.1"/>
    <property type="molecule type" value="Genomic_DNA"/>
</dbReference>